<feature type="region of interest" description="Disordered" evidence="3">
    <location>
        <begin position="138"/>
        <end position="187"/>
    </location>
</feature>
<keyword evidence="6" id="KW-1185">Reference proteome</keyword>
<dbReference type="PROSITE" id="PS50014">
    <property type="entry name" value="BROMODOMAIN_2"/>
    <property type="match status" value="1"/>
</dbReference>
<evidence type="ECO:0000259" key="4">
    <source>
        <dbReference type="PROSITE" id="PS50014"/>
    </source>
</evidence>
<sequence>MADHPPADATKSEVVERVVVDLGFGKGEPDVYLARGKEWIGSSAVSRRDMLSHFRLDASLKAMGEAILPDGCKHLLKGLGLSNSHADLTTEYGTNLSLLTVVEEQAFGRPIEPLPDHMVQTGFQFPTTTPINGAKLHKVNGSTTKPGFVHPPPSNDDKASSVSASEKLKKEEKKKEKKRKREREEAESLKSILEPFVRELKAMTWKGWADAKGKPSNPFIVKITRENCKSLMVPNYFDYIQVPMDLTRIGEKVAKTEYTKLDQIEADIALLVANAKRYNREGEPVHQMAIEFQKAFDDKMKLTYRPIYDELAAERKKQKKKKKKDKKKDK</sequence>
<feature type="domain" description="Bromo" evidence="4">
    <location>
        <begin position="211"/>
        <end position="286"/>
    </location>
</feature>
<dbReference type="Proteomes" id="UP000481153">
    <property type="component" value="Unassembled WGS sequence"/>
</dbReference>
<dbReference type="PANTHER" id="PTHR45926">
    <property type="entry name" value="OSJNBA0053K19.4 PROTEIN"/>
    <property type="match status" value="1"/>
</dbReference>
<dbReference type="SUPFAM" id="SSF47370">
    <property type="entry name" value="Bromodomain"/>
    <property type="match status" value="1"/>
</dbReference>
<accession>A0A6G0WTC2</accession>
<evidence type="ECO:0000313" key="5">
    <source>
        <dbReference type="EMBL" id="KAF0730675.1"/>
    </source>
</evidence>
<dbReference type="VEuPathDB" id="FungiDB:AeMF1_003270"/>
<evidence type="ECO:0000256" key="3">
    <source>
        <dbReference type="SAM" id="MobiDB-lite"/>
    </source>
</evidence>
<keyword evidence="1 2" id="KW-0103">Bromodomain</keyword>
<dbReference type="Gene3D" id="1.20.920.10">
    <property type="entry name" value="Bromodomain-like"/>
    <property type="match status" value="1"/>
</dbReference>
<dbReference type="Pfam" id="PF00439">
    <property type="entry name" value="Bromodomain"/>
    <property type="match status" value="1"/>
</dbReference>
<proteinExistence type="predicted"/>
<protein>
    <recommendedName>
        <fullName evidence="4">Bromo domain-containing protein</fullName>
    </recommendedName>
</protein>
<dbReference type="AlphaFoldDB" id="A0A6G0WTC2"/>
<evidence type="ECO:0000256" key="1">
    <source>
        <dbReference type="ARBA" id="ARBA00023117"/>
    </source>
</evidence>
<evidence type="ECO:0000256" key="2">
    <source>
        <dbReference type="PROSITE-ProRule" id="PRU00035"/>
    </source>
</evidence>
<evidence type="ECO:0000313" key="6">
    <source>
        <dbReference type="Proteomes" id="UP000481153"/>
    </source>
</evidence>
<dbReference type="EMBL" id="VJMJ01000153">
    <property type="protein sequence ID" value="KAF0730675.1"/>
    <property type="molecule type" value="Genomic_DNA"/>
</dbReference>
<comment type="caution">
    <text evidence="5">The sequence shown here is derived from an EMBL/GenBank/DDBJ whole genome shotgun (WGS) entry which is preliminary data.</text>
</comment>
<reference evidence="5 6" key="1">
    <citation type="submission" date="2019-07" db="EMBL/GenBank/DDBJ databases">
        <title>Genomics analysis of Aphanomyces spp. identifies a new class of oomycete effector associated with host adaptation.</title>
        <authorList>
            <person name="Gaulin E."/>
        </authorList>
    </citation>
    <scope>NUCLEOTIDE SEQUENCE [LARGE SCALE GENOMIC DNA]</scope>
    <source>
        <strain evidence="5 6">ATCC 201684</strain>
    </source>
</reference>
<dbReference type="InterPro" id="IPR001487">
    <property type="entry name" value="Bromodomain"/>
</dbReference>
<gene>
    <name evidence="5" type="ORF">Ae201684_012094</name>
</gene>
<organism evidence="5 6">
    <name type="scientific">Aphanomyces euteiches</name>
    <dbReference type="NCBI Taxonomy" id="100861"/>
    <lineage>
        <taxon>Eukaryota</taxon>
        <taxon>Sar</taxon>
        <taxon>Stramenopiles</taxon>
        <taxon>Oomycota</taxon>
        <taxon>Saprolegniomycetes</taxon>
        <taxon>Saprolegniales</taxon>
        <taxon>Verrucalvaceae</taxon>
        <taxon>Aphanomyces</taxon>
    </lineage>
</organism>
<dbReference type="InterPro" id="IPR036427">
    <property type="entry name" value="Bromodomain-like_sf"/>
</dbReference>
<dbReference type="CDD" id="cd04369">
    <property type="entry name" value="Bromodomain"/>
    <property type="match status" value="1"/>
</dbReference>
<dbReference type="PRINTS" id="PR00503">
    <property type="entry name" value="BROMODOMAIN"/>
</dbReference>
<name>A0A6G0WTC2_9STRA</name>
<dbReference type="SMART" id="SM00297">
    <property type="entry name" value="BROMO"/>
    <property type="match status" value="1"/>
</dbReference>